<dbReference type="InterPro" id="IPR017930">
    <property type="entry name" value="Myb_dom"/>
</dbReference>
<gene>
    <name evidence="3" type="ORF">MKW94_014433</name>
</gene>
<dbReference type="InterPro" id="IPR001005">
    <property type="entry name" value="SANT/Myb"/>
</dbReference>
<dbReference type="CDD" id="cd00167">
    <property type="entry name" value="SANT"/>
    <property type="match status" value="1"/>
</dbReference>
<evidence type="ECO:0000259" key="1">
    <source>
        <dbReference type="PROSITE" id="PS50090"/>
    </source>
</evidence>
<reference evidence="3" key="1">
    <citation type="submission" date="2022-03" db="EMBL/GenBank/DDBJ databases">
        <title>A functionally conserved STORR gene fusion in Papaver species that diverged 16.8 million years ago.</title>
        <authorList>
            <person name="Catania T."/>
        </authorList>
    </citation>
    <scope>NUCLEOTIDE SEQUENCE</scope>
    <source>
        <strain evidence="3">S-191538</strain>
    </source>
</reference>
<dbReference type="InterPro" id="IPR009057">
    <property type="entry name" value="Homeodomain-like_sf"/>
</dbReference>
<feature type="non-terminal residue" evidence="3">
    <location>
        <position position="132"/>
    </location>
</feature>
<dbReference type="PROSITE" id="PS51294">
    <property type="entry name" value="HTH_MYB"/>
    <property type="match status" value="1"/>
</dbReference>
<evidence type="ECO:0000259" key="2">
    <source>
        <dbReference type="PROSITE" id="PS51294"/>
    </source>
</evidence>
<dbReference type="Gene3D" id="1.10.10.60">
    <property type="entry name" value="Homeodomain-like"/>
    <property type="match status" value="1"/>
</dbReference>
<dbReference type="Proteomes" id="UP001177140">
    <property type="component" value="Unassembled WGS sequence"/>
</dbReference>
<organism evidence="3 4">
    <name type="scientific">Papaver nudicaule</name>
    <name type="common">Iceland poppy</name>
    <dbReference type="NCBI Taxonomy" id="74823"/>
    <lineage>
        <taxon>Eukaryota</taxon>
        <taxon>Viridiplantae</taxon>
        <taxon>Streptophyta</taxon>
        <taxon>Embryophyta</taxon>
        <taxon>Tracheophyta</taxon>
        <taxon>Spermatophyta</taxon>
        <taxon>Magnoliopsida</taxon>
        <taxon>Ranunculales</taxon>
        <taxon>Papaveraceae</taxon>
        <taxon>Papaveroideae</taxon>
        <taxon>Papaver</taxon>
    </lineage>
</organism>
<proteinExistence type="predicted"/>
<feature type="domain" description="Myb-like" evidence="1">
    <location>
        <begin position="26"/>
        <end position="68"/>
    </location>
</feature>
<dbReference type="Gene3D" id="1.20.58.1880">
    <property type="match status" value="1"/>
</dbReference>
<dbReference type="EMBL" id="JAJJMA010014698">
    <property type="protein sequence ID" value="MCL7022766.1"/>
    <property type="molecule type" value="Genomic_DNA"/>
</dbReference>
<dbReference type="Pfam" id="PF13921">
    <property type="entry name" value="Myb_DNA-bind_6"/>
    <property type="match status" value="1"/>
</dbReference>
<evidence type="ECO:0000313" key="4">
    <source>
        <dbReference type="Proteomes" id="UP001177140"/>
    </source>
</evidence>
<dbReference type="PANTHER" id="PTHR47430:SF4">
    <property type="entry name" value="GB|AAC33480.1"/>
    <property type="match status" value="1"/>
</dbReference>
<evidence type="ECO:0000313" key="3">
    <source>
        <dbReference type="EMBL" id="MCL7022766.1"/>
    </source>
</evidence>
<name>A0AA41RSB5_PAPNU</name>
<sequence length="132" mass="15691">LALPYRTTHAVSQRGHTLFTRDESHKWTEDEKTFILQYVEKHGNDWKGLADILGKNRFHVHDTWRRIYRASLRKGKWIQAEYQSLFNSVNKDLSMRVYEEKYLKHGMIKDNITWKAIGNCLGTRTDMSCCQK</sequence>
<keyword evidence="4" id="KW-1185">Reference proteome</keyword>
<feature type="domain" description="HTH myb-type" evidence="2">
    <location>
        <begin position="26"/>
        <end position="72"/>
    </location>
</feature>
<dbReference type="PROSITE" id="PS50090">
    <property type="entry name" value="MYB_LIKE"/>
    <property type="match status" value="1"/>
</dbReference>
<feature type="non-terminal residue" evidence="3">
    <location>
        <position position="1"/>
    </location>
</feature>
<accession>A0AA41RSB5</accession>
<dbReference type="AlphaFoldDB" id="A0AA41RSB5"/>
<comment type="caution">
    <text evidence="3">The sequence shown here is derived from an EMBL/GenBank/DDBJ whole genome shotgun (WGS) entry which is preliminary data.</text>
</comment>
<dbReference type="SUPFAM" id="SSF46689">
    <property type="entry name" value="Homeodomain-like"/>
    <property type="match status" value="1"/>
</dbReference>
<protein>
    <submittedName>
        <fullName evidence="3">Uncharacterized protein</fullName>
    </submittedName>
</protein>
<dbReference type="PANTHER" id="PTHR47430">
    <property type="entry name" value="GB|AAC33480.1"/>
    <property type="match status" value="1"/>
</dbReference>